<dbReference type="Proteomes" id="UP000596742">
    <property type="component" value="Unassembled WGS sequence"/>
</dbReference>
<accession>A0A8B6DZ17</accession>
<proteinExistence type="predicted"/>
<dbReference type="CDD" id="cd01671">
    <property type="entry name" value="CARD"/>
    <property type="match status" value="1"/>
</dbReference>
<keyword evidence="3" id="KW-1185">Reference proteome</keyword>
<protein>
    <recommendedName>
        <fullName evidence="4">CARD domain-containing protein</fullName>
    </recommendedName>
</protein>
<keyword evidence="1" id="KW-0175">Coiled coil</keyword>
<evidence type="ECO:0008006" key="4">
    <source>
        <dbReference type="Google" id="ProtNLM"/>
    </source>
</evidence>
<comment type="caution">
    <text evidence="2">The sequence shown here is derived from an EMBL/GenBank/DDBJ whole genome shotgun (WGS) entry which is preliminary data.</text>
</comment>
<organism evidence="2 3">
    <name type="scientific">Mytilus galloprovincialis</name>
    <name type="common">Mediterranean mussel</name>
    <dbReference type="NCBI Taxonomy" id="29158"/>
    <lineage>
        <taxon>Eukaryota</taxon>
        <taxon>Metazoa</taxon>
        <taxon>Spiralia</taxon>
        <taxon>Lophotrochozoa</taxon>
        <taxon>Mollusca</taxon>
        <taxon>Bivalvia</taxon>
        <taxon>Autobranchia</taxon>
        <taxon>Pteriomorphia</taxon>
        <taxon>Mytilida</taxon>
        <taxon>Mytiloidea</taxon>
        <taxon>Mytilidae</taxon>
        <taxon>Mytilinae</taxon>
        <taxon>Mytilus</taxon>
    </lineage>
</organism>
<dbReference type="EMBL" id="UYJE01004211">
    <property type="protein sequence ID" value="VDI25968.1"/>
    <property type="molecule type" value="Genomic_DNA"/>
</dbReference>
<reference evidence="2" key="1">
    <citation type="submission" date="2018-11" db="EMBL/GenBank/DDBJ databases">
        <authorList>
            <person name="Alioto T."/>
            <person name="Alioto T."/>
        </authorList>
    </citation>
    <scope>NUCLEOTIDE SEQUENCE</scope>
</reference>
<evidence type="ECO:0000256" key="1">
    <source>
        <dbReference type="SAM" id="Coils"/>
    </source>
</evidence>
<name>A0A8B6DZ17_MYTGA</name>
<evidence type="ECO:0000313" key="2">
    <source>
        <dbReference type="EMBL" id="VDI25968.1"/>
    </source>
</evidence>
<evidence type="ECO:0000313" key="3">
    <source>
        <dbReference type="Proteomes" id="UP000596742"/>
    </source>
</evidence>
<dbReference type="OrthoDB" id="6135994at2759"/>
<feature type="coiled-coil region" evidence="1">
    <location>
        <begin position="199"/>
        <end position="226"/>
    </location>
</feature>
<dbReference type="AlphaFoldDB" id="A0A8B6DZ17"/>
<gene>
    <name evidence="2" type="ORF">MGAL_10B073663</name>
</gene>
<dbReference type="Gene3D" id="1.10.533.10">
    <property type="entry name" value="Death Domain, Fas"/>
    <property type="match status" value="1"/>
</dbReference>
<dbReference type="InterPro" id="IPR011029">
    <property type="entry name" value="DEATH-like_dom_sf"/>
</dbReference>
<sequence length="285" mass="32848">MSYRLNLSKDYGSDEDKIVNAVIDKNEGFLKRHMVLSSSIVGKLRTTGVLNDMANVKMKGESNESQVHILLCVLRRSGMRVFRKFIEVLRTSMDSWVADVILDTNVAETAFMGKKYTLIDHIKKEDYYEDNASTEYKALDVIPYSIPQISDKYASKRTISNLSEKMAAIKSMNSRGYGLSSSNQLQRMTTMFDSERQTQEAALAVLRQEENAIRELLDQNIKEQTQIRRNQKSLYEIDKKLKQISMETSQLSSPLPRSNRARERLMHIQRMPRLNLSRDDMINST</sequence>